<protein>
    <submittedName>
        <fullName evidence="3">Uncharacterized protein</fullName>
    </submittedName>
</protein>
<keyword evidence="1" id="KW-0175">Coiled coil</keyword>
<reference evidence="4" key="1">
    <citation type="journal article" date="2019" name="Int. J. Syst. Evol. Microbiol.">
        <title>The Global Catalogue of Microorganisms (GCM) 10K type strain sequencing project: providing services to taxonomists for standard genome sequencing and annotation.</title>
        <authorList>
            <consortium name="The Broad Institute Genomics Platform"/>
            <consortium name="The Broad Institute Genome Sequencing Center for Infectious Disease"/>
            <person name="Wu L."/>
            <person name="Ma J."/>
        </authorList>
    </citation>
    <scope>NUCLEOTIDE SEQUENCE [LARGE SCALE GENOMIC DNA]</scope>
    <source>
        <strain evidence="4">CCUG 15531</strain>
    </source>
</reference>
<feature type="coiled-coil region" evidence="1">
    <location>
        <begin position="29"/>
        <end position="60"/>
    </location>
</feature>
<evidence type="ECO:0000313" key="4">
    <source>
        <dbReference type="Proteomes" id="UP001597227"/>
    </source>
</evidence>
<dbReference type="RefSeq" id="WP_388040221.1">
    <property type="nucleotide sequence ID" value="NZ_JBHUEK010000025.1"/>
</dbReference>
<keyword evidence="4" id="KW-1185">Reference proteome</keyword>
<gene>
    <name evidence="3" type="ORF">ACFSFW_17830</name>
</gene>
<organism evidence="3 4">
    <name type="scientific">Fredinandcohnia salidurans</name>
    <dbReference type="NCBI Taxonomy" id="2595041"/>
    <lineage>
        <taxon>Bacteria</taxon>
        <taxon>Bacillati</taxon>
        <taxon>Bacillota</taxon>
        <taxon>Bacilli</taxon>
        <taxon>Bacillales</taxon>
        <taxon>Bacillaceae</taxon>
        <taxon>Fredinandcohnia</taxon>
    </lineage>
</organism>
<dbReference type="Proteomes" id="UP001597227">
    <property type="component" value="Unassembled WGS sequence"/>
</dbReference>
<evidence type="ECO:0000313" key="3">
    <source>
        <dbReference type="EMBL" id="MFD1780530.1"/>
    </source>
</evidence>
<feature type="coiled-coil region" evidence="1">
    <location>
        <begin position="98"/>
        <end position="174"/>
    </location>
</feature>
<name>A0ABW4MVR8_9BACI</name>
<feature type="chain" id="PRO_5045890430" evidence="2">
    <location>
        <begin position="24"/>
        <end position="234"/>
    </location>
</feature>
<accession>A0ABW4MVR8</accession>
<sequence>MKLILSFLFSAAIILGLGTTTFAAEDDDVQKALELIEKTNKEIDEKIEKAVKKADDLHAEYLQEIRKIEEGEKVVKLGKEKEKIISELELSKHDIKKQQDLQKKLAEIEEKRLAETQKIESKIAEINQEIEGVTVQLISAAEEDKDTKKIEEKLDKLKSKLNARSEKYQEKTQRFTKDLGKVITDIYDETLKMSAETIEKAAKKGVIAECSWKLVRFADRWVWIDPVRVVKFSR</sequence>
<evidence type="ECO:0000256" key="1">
    <source>
        <dbReference type="SAM" id="Coils"/>
    </source>
</evidence>
<comment type="caution">
    <text evidence="3">The sequence shown here is derived from an EMBL/GenBank/DDBJ whole genome shotgun (WGS) entry which is preliminary data.</text>
</comment>
<evidence type="ECO:0000256" key="2">
    <source>
        <dbReference type="SAM" id="SignalP"/>
    </source>
</evidence>
<proteinExistence type="predicted"/>
<dbReference type="EMBL" id="JBHUEK010000025">
    <property type="protein sequence ID" value="MFD1780530.1"/>
    <property type="molecule type" value="Genomic_DNA"/>
</dbReference>
<feature type="signal peptide" evidence="2">
    <location>
        <begin position="1"/>
        <end position="23"/>
    </location>
</feature>
<keyword evidence="2" id="KW-0732">Signal</keyword>